<reference evidence="3" key="4">
    <citation type="submission" date="2017-01" db="UniProtKB">
        <authorList>
            <consortium name="EnsemblFungi"/>
        </authorList>
    </citation>
    <scope>IDENTIFICATION</scope>
    <source>
        <strain evidence="3">PH-1 / ATCC MYA-4620 / FGSC 9075 / NRRL 31084</strain>
    </source>
</reference>
<accession>A0A0E0SK72</accession>
<organism evidence="2 4">
    <name type="scientific">Gibberella zeae (strain ATCC MYA-4620 / CBS 123657 / FGSC 9075 / NRRL 31084 / PH-1)</name>
    <name type="common">Wheat head blight fungus</name>
    <name type="synonym">Fusarium graminearum</name>
    <dbReference type="NCBI Taxonomy" id="229533"/>
    <lineage>
        <taxon>Eukaryota</taxon>
        <taxon>Fungi</taxon>
        <taxon>Dikarya</taxon>
        <taxon>Ascomycota</taxon>
        <taxon>Pezizomycotina</taxon>
        <taxon>Sordariomycetes</taxon>
        <taxon>Hypocreomycetidae</taxon>
        <taxon>Hypocreales</taxon>
        <taxon>Nectriaceae</taxon>
        <taxon>Fusarium</taxon>
    </lineage>
</organism>
<dbReference type="InParanoid" id="A0A098DYB8"/>
<dbReference type="EnsemblFungi" id="CEF86835">
    <property type="protein sequence ID" value="CEF86835"/>
    <property type="gene ID" value="FGRRES_20232"/>
</dbReference>
<reference evidence="3 4" key="1">
    <citation type="journal article" date="2007" name="Science">
        <title>The Fusarium graminearum genome reveals a link between localized polymorphism and pathogen specialization.</title>
        <authorList>
            <person name="Cuomo C.A."/>
            <person name="Gueldener U."/>
            <person name="Xu J.-R."/>
            <person name="Trail F."/>
            <person name="Turgeon B.G."/>
            <person name="Di Pietro A."/>
            <person name="Walton J.D."/>
            <person name="Ma L.-J."/>
            <person name="Baker S.E."/>
            <person name="Rep M."/>
            <person name="Adam G."/>
            <person name="Antoniw J."/>
            <person name="Baldwin T."/>
            <person name="Calvo S.E."/>
            <person name="Chang Y.-L."/>
            <person name="DeCaprio D."/>
            <person name="Gale L.R."/>
            <person name="Gnerre S."/>
            <person name="Goswami R.S."/>
            <person name="Hammond-Kosack K."/>
            <person name="Harris L.J."/>
            <person name="Hilburn K."/>
            <person name="Kennell J.C."/>
            <person name="Kroken S."/>
            <person name="Magnuson J.K."/>
            <person name="Mannhaupt G."/>
            <person name="Mauceli E.W."/>
            <person name="Mewes H.-W."/>
            <person name="Mitterbauer R."/>
            <person name="Muehlbauer G."/>
            <person name="Muensterkoetter M."/>
            <person name="Nelson D."/>
            <person name="O'Donnell K."/>
            <person name="Ouellet T."/>
            <person name="Qi W."/>
            <person name="Quesneville H."/>
            <person name="Roncero M.I.G."/>
            <person name="Seong K.-Y."/>
            <person name="Tetko I.V."/>
            <person name="Urban M."/>
            <person name="Waalwijk C."/>
            <person name="Ward T.J."/>
            <person name="Yao J."/>
            <person name="Birren B.W."/>
            <person name="Kistler H.C."/>
        </authorList>
    </citation>
    <scope>NUCLEOTIDE SEQUENCE [LARGE SCALE GENOMIC DNA]</scope>
    <source>
        <strain evidence="4">ATCC MYA-4620 / CBS 123657 / FGSC 9075 / NRRL 31084 / PH-1</strain>
        <strain evidence="3">PH-1 / ATCC MYA-4620 / FGSC 9075 / NRRL 31084</strain>
    </source>
</reference>
<feature type="compositionally biased region" description="Basic residues" evidence="1">
    <location>
        <begin position="23"/>
        <end position="34"/>
    </location>
</feature>
<evidence type="ECO:0000256" key="1">
    <source>
        <dbReference type="SAM" id="MobiDB-lite"/>
    </source>
</evidence>
<reference evidence="2 4" key="3">
    <citation type="journal article" date="2015" name="BMC Genomics">
        <title>The completed genome sequence of the pathogenic ascomycete fungus Fusarium graminearum.</title>
        <authorList>
            <person name="King R."/>
            <person name="Urban M."/>
            <person name="Hammond-Kosack M.C."/>
            <person name="Hassani-Pak K."/>
            <person name="Hammond-Kosack K.E."/>
        </authorList>
    </citation>
    <scope>NUCLEOTIDE SEQUENCE [LARGE SCALE GENOMIC DNA]</scope>
    <source>
        <strain evidence="4">ATCC MYA-4620 / CBS 123657 / FGSC 9075 / NRRL 31084 / PH-1</strain>
        <strain evidence="2">PH-1</strain>
    </source>
</reference>
<keyword evidence="4" id="KW-1185">Reference proteome</keyword>
<name>A0A098DYB8_GIBZE</name>
<feature type="compositionally biased region" description="Basic and acidic residues" evidence="1">
    <location>
        <begin position="9"/>
        <end position="22"/>
    </location>
</feature>
<evidence type="ECO:0000313" key="4">
    <source>
        <dbReference type="Proteomes" id="UP000070720"/>
    </source>
</evidence>
<accession>A0A098DYB8</accession>
<reference evidence="3 4" key="2">
    <citation type="journal article" date="2010" name="Nature">
        <title>Comparative genomics reveals mobile pathogenicity chromosomes in Fusarium.</title>
        <authorList>
            <person name="Ma L.J."/>
            <person name="van der Does H.C."/>
            <person name="Borkovich K.A."/>
            <person name="Coleman J.J."/>
            <person name="Daboussi M.J."/>
            <person name="Di Pietro A."/>
            <person name="Dufresne M."/>
            <person name="Freitag M."/>
            <person name="Grabherr M."/>
            <person name="Henrissat B."/>
            <person name="Houterman P.M."/>
            <person name="Kang S."/>
            <person name="Shim W.B."/>
            <person name="Woloshuk C."/>
            <person name="Xie X."/>
            <person name="Xu J.R."/>
            <person name="Antoniw J."/>
            <person name="Baker S.E."/>
            <person name="Bluhm B.H."/>
            <person name="Breakspear A."/>
            <person name="Brown D.W."/>
            <person name="Butchko R.A."/>
            <person name="Chapman S."/>
            <person name="Coulson R."/>
            <person name="Coutinho P.M."/>
            <person name="Danchin E.G."/>
            <person name="Diener A."/>
            <person name="Gale L.R."/>
            <person name="Gardiner D.M."/>
            <person name="Goff S."/>
            <person name="Hammond-Kosack K.E."/>
            <person name="Hilburn K."/>
            <person name="Hua-Van A."/>
            <person name="Jonkers W."/>
            <person name="Kazan K."/>
            <person name="Kodira C.D."/>
            <person name="Koehrsen M."/>
            <person name="Kumar L."/>
            <person name="Lee Y.H."/>
            <person name="Li L."/>
            <person name="Manners J.M."/>
            <person name="Miranda-Saavedra D."/>
            <person name="Mukherjee M."/>
            <person name="Park G."/>
            <person name="Park J."/>
            <person name="Park S.Y."/>
            <person name="Proctor R.H."/>
            <person name="Regev A."/>
            <person name="Ruiz-Roldan M.C."/>
            <person name="Sain D."/>
            <person name="Sakthikumar S."/>
            <person name="Sykes S."/>
            <person name="Schwartz D.C."/>
            <person name="Turgeon B.G."/>
            <person name="Wapinski I."/>
            <person name="Yoder O."/>
            <person name="Young S."/>
            <person name="Zeng Q."/>
            <person name="Zhou S."/>
            <person name="Galagan J."/>
            <person name="Cuomo C.A."/>
            <person name="Kistler H.C."/>
            <person name="Rep M."/>
        </authorList>
    </citation>
    <scope>GENOME REANNOTATION</scope>
    <source>
        <strain evidence="4">ATCC MYA-4620 / CBS 123657 / FGSC 9075 / NRRL 31084 / PH-1</strain>
        <strain evidence="3">PH-1 / ATCC MYA-4620 / FGSC 9075 / NRRL 31084</strain>
    </source>
</reference>
<dbReference type="VEuPathDB" id="FungiDB:FGRAMPH1_01G16375"/>
<evidence type="ECO:0000313" key="3">
    <source>
        <dbReference type="EnsemblFungi" id="CEF86835"/>
    </source>
</evidence>
<proteinExistence type="predicted"/>
<dbReference type="AlphaFoldDB" id="A0A098DYB8"/>
<feature type="region of interest" description="Disordered" evidence="1">
    <location>
        <begin position="1"/>
        <end position="34"/>
    </location>
</feature>
<evidence type="ECO:0000313" key="2">
    <source>
        <dbReference type="EMBL" id="CEF86835.1"/>
    </source>
</evidence>
<sequence>MTTTVPEPYAEHTVSEQQESSKKLSKLGRPKSQRLRLYQRLYHDGKSSPGAKKGHEKHLASMSGVGSDLVYRGDEQGKLQDAVYHKRVYLNAV</sequence>
<protein>
    <submittedName>
        <fullName evidence="2">Chromosome 3, complete genome</fullName>
    </submittedName>
</protein>
<gene>
    <name evidence="2" type="ORF">FGRAMPH1_01T16375</name>
</gene>
<dbReference type="EMBL" id="HG970334">
    <property type="protein sequence ID" value="CEF86835.1"/>
    <property type="molecule type" value="Genomic_DNA"/>
</dbReference>
<dbReference type="Proteomes" id="UP000070720">
    <property type="component" value="Chromosome 3"/>
</dbReference>